<evidence type="ECO:0000313" key="2">
    <source>
        <dbReference type="EMBL" id="OWZ21208.1"/>
    </source>
</evidence>
<dbReference type="Gene3D" id="3.30.530.20">
    <property type="match status" value="1"/>
</dbReference>
<evidence type="ECO:0000313" key="3">
    <source>
        <dbReference type="Proteomes" id="UP000198211"/>
    </source>
</evidence>
<dbReference type="EMBL" id="NBNE01000247">
    <property type="protein sequence ID" value="OWZ21208.1"/>
    <property type="molecule type" value="Genomic_DNA"/>
</dbReference>
<dbReference type="InterPro" id="IPR023393">
    <property type="entry name" value="START-like_dom_sf"/>
</dbReference>
<organism evidence="2 3">
    <name type="scientific">Phytophthora megakarya</name>
    <dbReference type="NCBI Taxonomy" id="4795"/>
    <lineage>
        <taxon>Eukaryota</taxon>
        <taxon>Sar</taxon>
        <taxon>Stramenopiles</taxon>
        <taxon>Oomycota</taxon>
        <taxon>Peronosporomycetes</taxon>
        <taxon>Peronosporales</taxon>
        <taxon>Peronosporaceae</taxon>
        <taxon>Phytophthora</taxon>
    </lineage>
</organism>
<feature type="region of interest" description="Disordered" evidence="1">
    <location>
        <begin position="478"/>
        <end position="508"/>
    </location>
</feature>
<proteinExistence type="predicted"/>
<dbReference type="InterPro" id="IPR052727">
    <property type="entry name" value="Rab4/Rab5_effector"/>
</dbReference>
<dbReference type="AlphaFoldDB" id="A0A225WVT7"/>
<evidence type="ECO:0008006" key="4">
    <source>
        <dbReference type="Google" id="ProtNLM"/>
    </source>
</evidence>
<dbReference type="PANTHER" id="PTHR13510:SF44">
    <property type="entry name" value="RABENOSYN-5"/>
    <property type="match status" value="1"/>
</dbReference>
<dbReference type="Proteomes" id="UP000198211">
    <property type="component" value="Unassembled WGS sequence"/>
</dbReference>
<accession>A0A225WVT7</accession>
<reference evidence="3" key="1">
    <citation type="submission" date="2017-03" db="EMBL/GenBank/DDBJ databases">
        <title>Phytopthora megakarya and P. palmivora, two closely related causual agents of cacao black pod achieved similar genome size and gene model numbers by different mechanisms.</title>
        <authorList>
            <person name="Ali S."/>
            <person name="Shao J."/>
            <person name="Larry D.J."/>
            <person name="Kronmiller B."/>
            <person name="Shen D."/>
            <person name="Strem M.D."/>
            <person name="Melnick R.L."/>
            <person name="Guiltinan M.J."/>
            <person name="Tyler B.M."/>
            <person name="Meinhardt L.W."/>
            <person name="Bailey B.A."/>
        </authorList>
    </citation>
    <scope>NUCLEOTIDE SEQUENCE [LARGE SCALE GENOMIC DNA]</scope>
    <source>
        <strain evidence="3">zdho120</strain>
    </source>
</reference>
<sequence length="780" mass="87350">MKGKWSRNVFPPLTLSAEQETQFRQLARGLVRETLSYSNSFEKLPATERDLGKHKRWKAVKTRDNLTVFKERDPPKLFTGTSFDTPEHQRLAEDEWQMPKLLVGVGSIVGSLDDVMYGVVTPDAEAMLLKSAIVRSSLVDGAVLAQIDGPTPEKPYRFLGVKWFVKGPPTTLRSFVQPRDLVLVESTGIIKRSNGARIGFQLLHSVDLDGYGALPERSLTRGRISSCTIFKETQGGERVDVYVRGYVEQHGKLLDSVALKAASTGFLSSWNAVECGHVKKLMWFVENPQFVNWKEDAIARARGPDARAPVRSNVSSSYDGPSEVHLRNLSLASPNDRCGGTCGRKLKKVSSVGLCLLCQVPMCSKCCVTKKLAYATCELKLERRSSVICRSCVAKVRLQPVRIIAEQEIRKGRYNWKPSKQQQGEVDEGQVTKPAAPPASVSFSLKQKLRNSSTRSKTALSGDAAVLDHQRLHQLQLQQQQARASNDRSKVQWFRRRKKSGQSSVESRPVFFGESSTLSDCQFGALSQCSTTADSVSTNSPNNPLAFSWASSECRARVEEDDENDWAKTPEFTENQQERRQLWHQMTKLRLAVENTYQIAKHTTDSCCDPSFSPLGKTSVKQVHLEDTCSRCRVSRTLKDVNTDLWLRQEDVLICKRCVLRVDHLAAVDVARAEVDAGWYSVESAATNHDCYASFASTGVTTDTDVPMDSFRGVESKEPQPEIPEEDEVETKTAVLSDHERRERIWSQMVELRMVAESIYKLTLETTESLNAASQRTPHH</sequence>
<protein>
    <recommendedName>
        <fullName evidence="4">FYVE-type domain-containing protein</fullName>
    </recommendedName>
</protein>
<dbReference type="PANTHER" id="PTHR13510">
    <property type="entry name" value="FYVE-FINGER-CONTAINING RAB5 EFFECTOR PROTEIN RABENOSYN-5-RELATED"/>
    <property type="match status" value="1"/>
</dbReference>
<gene>
    <name evidence="2" type="ORF">PHMEG_0004280</name>
</gene>
<evidence type="ECO:0000256" key="1">
    <source>
        <dbReference type="SAM" id="MobiDB-lite"/>
    </source>
</evidence>
<comment type="caution">
    <text evidence="2">The sequence shown here is derived from an EMBL/GenBank/DDBJ whole genome shotgun (WGS) entry which is preliminary data.</text>
</comment>
<name>A0A225WVT7_9STRA</name>
<dbReference type="OrthoDB" id="114007at2759"/>
<feature type="region of interest" description="Disordered" evidence="1">
    <location>
        <begin position="415"/>
        <end position="442"/>
    </location>
</feature>
<keyword evidence="3" id="KW-1185">Reference proteome</keyword>